<dbReference type="EMBL" id="GBXM01044988">
    <property type="protein sequence ID" value="JAH63589.1"/>
    <property type="molecule type" value="Transcribed_RNA"/>
</dbReference>
<accession>A0A0E9UCI1</accession>
<dbReference type="AlphaFoldDB" id="A0A0E9UCI1"/>
<evidence type="ECO:0000313" key="1">
    <source>
        <dbReference type="EMBL" id="JAH63589.1"/>
    </source>
</evidence>
<sequence>MRPSVYPKVAAELQLTCQIF</sequence>
<name>A0A0E9UCI1_ANGAN</name>
<proteinExistence type="predicted"/>
<organism evidence="1">
    <name type="scientific">Anguilla anguilla</name>
    <name type="common">European freshwater eel</name>
    <name type="synonym">Muraena anguilla</name>
    <dbReference type="NCBI Taxonomy" id="7936"/>
    <lineage>
        <taxon>Eukaryota</taxon>
        <taxon>Metazoa</taxon>
        <taxon>Chordata</taxon>
        <taxon>Craniata</taxon>
        <taxon>Vertebrata</taxon>
        <taxon>Euteleostomi</taxon>
        <taxon>Actinopterygii</taxon>
        <taxon>Neopterygii</taxon>
        <taxon>Teleostei</taxon>
        <taxon>Anguilliformes</taxon>
        <taxon>Anguillidae</taxon>
        <taxon>Anguilla</taxon>
    </lineage>
</organism>
<reference evidence="1" key="2">
    <citation type="journal article" date="2015" name="Fish Shellfish Immunol.">
        <title>Early steps in the European eel (Anguilla anguilla)-Vibrio vulnificus interaction in the gills: Role of the RtxA13 toxin.</title>
        <authorList>
            <person name="Callol A."/>
            <person name="Pajuelo D."/>
            <person name="Ebbesson L."/>
            <person name="Teles M."/>
            <person name="MacKenzie S."/>
            <person name="Amaro C."/>
        </authorList>
    </citation>
    <scope>NUCLEOTIDE SEQUENCE</scope>
</reference>
<protein>
    <submittedName>
        <fullName evidence="1">Uncharacterized protein</fullName>
    </submittedName>
</protein>
<reference evidence="1" key="1">
    <citation type="submission" date="2014-11" db="EMBL/GenBank/DDBJ databases">
        <authorList>
            <person name="Amaro Gonzalez C."/>
        </authorList>
    </citation>
    <scope>NUCLEOTIDE SEQUENCE</scope>
</reference>